<dbReference type="PANTHER" id="PTHR30336">
    <property type="entry name" value="INNER MEMBRANE PROTEIN, PROBABLE PERMEASE"/>
    <property type="match status" value="1"/>
</dbReference>
<keyword evidence="1" id="KW-0472">Membrane</keyword>
<protein>
    <recommendedName>
        <fullName evidence="2">DUF218 domain-containing protein</fullName>
    </recommendedName>
</protein>
<dbReference type="EMBL" id="WNJO01000024">
    <property type="protein sequence ID" value="MTV83307.1"/>
    <property type="molecule type" value="Genomic_DNA"/>
</dbReference>
<sequence>MGLKKFLKGVRTLLLSILIIISLLDLACIHPLVKHHQFQRYMWLTTACTLTLFDALIALPIIFWPTKIIAQLISTGFATWFFVGTSYLVATFWLVHDPKTPPRADYVIVLGAKVTSAGPSRTLRRRLNTALAYANQQPFGPLFILSGGRGNDEPQTEAAAMAKYLHAHRVPFDQMLLEENSTSTTTNFKYSKLLIKANWRGPKPPIILVVTSNYHLARSILLARQHHLSVIGLGSQTTISSLFPAMIREIAALLLQFKWTLILIWFLAAIFCHLILN</sequence>
<comment type="caution">
    <text evidence="3">The sequence shown here is derived from an EMBL/GenBank/DDBJ whole genome shotgun (WGS) entry which is preliminary data.</text>
</comment>
<dbReference type="CDD" id="cd06259">
    <property type="entry name" value="YdcF-like"/>
    <property type="match status" value="1"/>
</dbReference>
<evidence type="ECO:0000259" key="2">
    <source>
        <dbReference type="Pfam" id="PF02698"/>
    </source>
</evidence>
<keyword evidence="4" id="KW-1185">Reference proteome</keyword>
<accession>A0A7X3C3X7</accession>
<reference evidence="3 4" key="1">
    <citation type="submission" date="2019-11" db="EMBL/GenBank/DDBJ databases">
        <title>Lactobacillus sp. nov. CRM56-3, isolated from fermented tea leaves.</title>
        <authorList>
            <person name="Phuengjayaem S."/>
            <person name="Tanasupawat S."/>
        </authorList>
    </citation>
    <scope>NUCLEOTIDE SEQUENCE [LARGE SCALE GENOMIC DNA]</scope>
    <source>
        <strain evidence="3 4">CRM56-3</strain>
    </source>
</reference>
<dbReference type="InterPro" id="IPR003848">
    <property type="entry name" value="DUF218"/>
</dbReference>
<dbReference type="InterPro" id="IPR014729">
    <property type="entry name" value="Rossmann-like_a/b/a_fold"/>
</dbReference>
<gene>
    <name evidence="3" type="ORF">GM612_11830</name>
</gene>
<feature type="transmembrane region" description="Helical" evidence="1">
    <location>
        <begin position="12"/>
        <end position="29"/>
    </location>
</feature>
<dbReference type="GO" id="GO:0043164">
    <property type="term" value="P:Gram-negative-bacterium-type cell wall biogenesis"/>
    <property type="evidence" value="ECO:0007669"/>
    <property type="project" value="TreeGrafter"/>
</dbReference>
<evidence type="ECO:0000313" key="4">
    <source>
        <dbReference type="Proteomes" id="UP000466388"/>
    </source>
</evidence>
<feature type="transmembrane region" description="Helical" evidence="1">
    <location>
        <begin position="69"/>
        <end position="95"/>
    </location>
</feature>
<dbReference type="GO" id="GO:0005886">
    <property type="term" value="C:plasma membrane"/>
    <property type="evidence" value="ECO:0007669"/>
    <property type="project" value="TreeGrafter"/>
</dbReference>
<dbReference type="GO" id="GO:0000270">
    <property type="term" value="P:peptidoglycan metabolic process"/>
    <property type="evidence" value="ECO:0007669"/>
    <property type="project" value="TreeGrafter"/>
</dbReference>
<dbReference type="Gene3D" id="3.40.50.620">
    <property type="entry name" value="HUPs"/>
    <property type="match status" value="1"/>
</dbReference>
<dbReference type="InterPro" id="IPR051599">
    <property type="entry name" value="Cell_Envelope_Assoc"/>
</dbReference>
<dbReference type="Proteomes" id="UP000466388">
    <property type="component" value="Unassembled WGS sequence"/>
</dbReference>
<name>A0A7X3C3X7_9LACO</name>
<evidence type="ECO:0000256" key="1">
    <source>
        <dbReference type="SAM" id="Phobius"/>
    </source>
</evidence>
<dbReference type="AlphaFoldDB" id="A0A7X3C3X7"/>
<dbReference type="PANTHER" id="PTHR30336:SF4">
    <property type="entry name" value="ENVELOPE BIOGENESIS FACTOR ELYC"/>
    <property type="match status" value="1"/>
</dbReference>
<keyword evidence="1" id="KW-0812">Transmembrane</keyword>
<feature type="transmembrane region" description="Helical" evidence="1">
    <location>
        <begin position="259"/>
        <end position="276"/>
    </location>
</feature>
<keyword evidence="1" id="KW-1133">Transmembrane helix</keyword>
<feature type="domain" description="DUF218" evidence="2">
    <location>
        <begin position="105"/>
        <end position="250"/>
    </location>
</feature>
<evidence type="ECO:0000313" key="3">
    <source>
        <dbReference type="EMBL" id="MTV83307.1"/>
    </source>
</evidence>
<feature type="transmembrane region" description="Helical" evidence="1">
    <location>
        <begin position="41"/>
        <end position="63"/>
    </location>
</feature>
<organism evidence="3 4">
    <name type="scientific">Secundilactobacillus folii</name>
    <dbReference type="NCBI Taxonomy" id="2678357"/>
    <lineage>
        <taxon>Bacteria</taxon>
        <taxon>Bacillati</taxon>
        <taxon>Bacillota</taxon>
        <taxon>Bacilli</taxon>
        <taxon>Lactobacillales</taxon>
        <taxon>Lactobacillaceae</taxon>
        <taxon>Secundilactobacillus</taxon>
    </lineage>
</organism>
<proteinExistence type="predicted"/>
<dbReference type="Pfam" id="PF02698">
    <property type="entry name" value="DUF218"/>
    <property type="match status" value="1"/>
</dbReference>